<gene>
    <name evidence="1" type="ORF">LX69_02747</name>
</gene>
<sequence>MLFLQALCHALIPFCLQSPDLYLFNPTCDIAVGNNSISYTPARGLLLFETDTATLPMWLARCDDMVCVPATVDVPFLDLMTQCGISLPRFVTLGEVLGGQESLRRFVPWGWSRATHHAYADVMRLCDASFRALPVALWQPAHRELMSRLTAIALADVLRPLVPEGSPVQLPMSTRIIRSVSQAHDVLEGFSGRVIFKAPWSASGRGLMMCDVPAGRLPDMRWVEGSVRQQGFLTAEPFLNNEIDLSFHFEIHPGGEVEYVGHNFFNTNDKGRFTGCLLAAWPDEVMRRDDAARLRAAVELAAVALRQALAGMAIHRLYSGPLGVDALWYRADDGSCYLHPAIETNIRYTMGRLNISLRQRLHPSAQGHWQMEQFAGNGFGEFCESHLRQSPPVLEAGQLRSGILPMVPWGGSWGAWLVLR</sequence>
<keyword evidence="2" id="KW-1185">Reference proteome</keyword>
<reference evidence="1 2" key="1">
    <citation type="submission" date="2018-06" db="EMBL/GenBank/DDBJ databases">
        <title>Genomic Encyclopedia of Archaeal and Bacterial Type Strains, Phase II (KMG-II): from individual species to whole genera.</title>
        <authorList>
            <person name="Goeker M."/>
        </authorList>
    </citation>
    <scope>NUCLEOTIDE SEQUENCE [LARGE SCALE GENOMIC DNA]</scope>
    <source>
        <strain evidence="1 2">DSM 6779</strain>
    </source>
</reference>
<dbReference type="Proteomes" id="UP000249239">
    <property type="component" value="Unassembled WGS sequence"/>
</dbReference>
<evidence type="ECO:0000313" key="2">
    <source>
        <dbReference type="Proteomes" id="UP000249239"/>
    </source>
</evidence>
<proteinExistence type="predicted"/>
<accession>A0A2W7MZC9</accession>
<comment type="caution">
    <text evidence="1">The sequence shown here is derived from an EMBL/GenBank/DDBJ whole genome shotgun (WGS) entry which is preliminary data.</text>
</comment>
<dbReference type="EMBL" id="QKZK01000028">
    <property type="protein sequence ID" value="PZX12943.1"/>
    <property type="molecule type" value="Genomic_DNA"/>
</dbReference>
<name>A0A2W7MZC9_9BACT</name>
<organism evidence="1 2">
    <name type="scientific">Breznakibacter xylanolyticus</name>
    <dbReference type="NCBI Taxonomy" id="990"/>
    <lineage>
        <taxon>Bacteria</taxon>
        <taxon>Pseudomonadati</taxon>
        <taxon>Bacteroidota</taxon>
        <taxon>Bacteroidia</taxon>
        <taxon>Marinilabiliales</taxon>
        <taxon>Marinilabiliaceae</taxon>
        <taxon>Breznakibacter</taxon>
    </lineage>
</organism>
<evidence type="ECO:0000313" key="1">
    <source>
        <dbReference type="EMBL" id="PZX12943.1"/>
    </source>
</evidence>
<dbReference type="SUPFAM" id="SSF56059">
    <property type="entry name" value="Glutathione synthetase ATP-binding domain-like"/>
    <property type="match status" value="1"/>
</dbReference>
<protein>
    <recommendedName>
        <fullName evidence="3">ATP-grasp domain-containing protein</fullName>
    </recommendedName>
</protein>
<evidence type="ECO:0008006" key="3">
    <source>
        <dbReference type="Google" id="ProtNLM"/>
    </source>
</evidence>
<dbReference type="AlphaFoldDB" id="A0A2W7MZC9"/>